<dbReference type="AlphaFoldDB" id="A0A2D2D6A2"/>
<sequence>MNFARKRDPSRPQASPALERLVRRALAALALERGARVAAALLTLLLFFLALSFSGVWRELGPSLRMAGVAAFVAAAAWVLLREALRGPPRRAQAMARLDAAPGAEHRLASSLEDSLAGAHDAPTRALWDLHRRRLEHKLTSLAPPRPEPGLPRFDPLALRAAALVAAIAAAFVAGPERMPRLLAAFDWDSAGADGGARIDAWLDPPAYTGRSPVVLPRGGARVAAPIHSTLVVRSFGGRGVAAAGAGLTPLPQRPARPGASESEETFKLDGEATLSLRGGGSFDLSVIPDRPPTIALVDPPRGSARGSLTLSYRTDDDYGVAAAEATAALPPAAGRPPRSLYPPPRLPLALPPSPAGLGEAKATVDVSDHPWAGARVLLSLVAHDEGGNQGVSEPVETVLPQRRFTQPLARALAEQRRNIALDPDHASRALVALDALKLGAALFETPSAIYLGVDSAKNRLERARDDDDLREAADLLWAMALSLEEGDAGEAERELRAAQQELREALARGAGEEEIARLTEQLRSAMQAFLNSLAKSDKQAPPQAMDHDAQSRAIGEDELQSMLNEIEKAERAGDLAEAQRLLDELQNVLENLQPAQAGRPDPRAQAMGHALDEIDKLTREQQQLRDETSHGAEQKSAKGRPSAEAETRGRQRALRDRLEKEQERLRRSGEPAPQDFADAEQAMKEAEQALGAPGEGRGRAVDAQGRALQALRRGADQLAERMQGEGEGEEGPSRGRRAGLGQGEDSDPLGRPSGRRRAQDSRARLDPLGLPPAVRARRVQEELRRRLGQPERPADELDYFERLLKR</sequence>
<feature type="compositionally biased region" description="Low complexity" evidence="2">
    <location>
        <begin position="330"/>
        <end position="339"/>
    </location>
</feature>
<gene>
    <name evidence="4" type="ORF">CQW49_19140</name>
</gene>
<keyword evidence="3" id="KW-1133">Transmembrane helix</keyword>
<evidence type="ECO:0000256" key="2">
    <source>
        <dbReference type="SAM" id="MobiDB-lite"/>
    </source>
</evidence>
<feature type="transmembrane region" description="Helical" evidence="3">
    <location>
        <begin position="63"/>
        <end position="81"/>
    </location>
</feature>
<dbReference type="Proteomes" id="UP000230709">
    <property type="component" value="Chromosome"/>
</dbReference>
<dbReference type="STRING" id="595536.GCA_000178815_01363"/>
<reference evidence="5" key="1">
    <citation type="submission" date="2017-10" db="EMBL/GenBank/DDBJ databases">
        <title>Completed PacBio SMRT sequence of Methylosinus trichosporium OB3b reveals presence of a third large plasmid.</title>
        <authorList>
            <person name="Charles T.C."/>
            <person name="Lynch M.D.J."/>
            <person name="Heil J.R."/>
            <person name="Cheng J."/>
        </authorList>
    </citation>
    <scope>NUCLEOTIDE SEQUENCE [LARGE SCALE GENOMIC DNA]</scope>
    <source>
        <strain evidence="5">OB3b</strain>
    </source>
</reference>
<organism evidence="4 5">
    <name type="scientific">Methylosinus trichosporium (strain ATCC 35070 / NCIMB 11131 / UNIQEM 75 / OB3b)</name>
    <dbReference type="NCBI Taxonomy" id="595536"/>
    <lineage>
        <taxon>Bacteria</taxon>
        <taxon>Pseudomonadati</taxon>
        <taxon>Pseudomonadota</taxon>
        <taxon>Alphaproteobacteria</taxon>
        <taxon>Hyphomicrobiales</taxon>
        <taxon>Methylocystaceae</taxon>
        <taxon>Methylosinus</taxon>
    </lineage>
</organism>
<evidence type="ECO:0000256" key="1">
    <source>
        <dbReference type="SAM" id="Coils"/>
    </source>
</evidence>
<dbReference type="EMBL" id="CP023737">
    <property type="protein sequence ID" value="ATQ70495.1"/>
    <property type="molecule type" value="Genomic_DNA"/>
</dbReference>
<protein>
    <submittedName>
        <fullName evidence="4">TIGR02302 family protein</fullName>
    </submittedName>
</protein>
<proteinExistence type="predicted"/>
<dbReference type="NCBIfam" id="TIGR02302">
    <property type="entry name" value="aProt_lowcomp"/>
    <property type="match status" value="1"/>
</dbReference>
<dbReference type="KEGG" id="mtw:CQW49_19140"/>
<feature type="region of interest" description="Disordered" evidence="2">
    <location>
        <begin position="330"/>
        <end position="355"/>
    </location>
</feature>
<keyword evidence="5" id="KW-1185">Reference proteome</keyword>
<feature type="transmembrane region" description="Helical" evidence="3">
    <location>
        <begin position="37"/>
        <end position="57"/>
    </location>
</feature>
<feature type="compositionally biased region" description="Pro residues" evidence="2">
    <location>
        <begin position="340"/>
        <end position="355"/>
    </location>
</feature>
<feature type="compositionally biased region" description="Basic and acidic residues" evidence="2">
    <location>
        <begin position="622"/>
        <end position="670"/>
    </location>
</feature>
<keyword evidence="3" id="KW-0472">Membrane</keyword>
<accession>A0A2D2D6A2</accession>
<evidence type="ECO:0000313" key="5">
    <source>
        <dbReference type="Proteomes" id="UP000230709"/>
    </source>
</evidence>
<keyword evidence="3" id="KW-0812">Transmembrane</keyword>
<feature type="transmembrane region" description="Helical" evidence="3">
    <location>
        <begin position="157"/>
        <end position="175"/>
    </location>
</feature>
<name>A0A2D2D6A2_METT3</name>
<evidence type="ECO:0000313" key="4">
    <source>
        <dbReference type="EMBL" id="ATQ70495.1"/>
    </source>
</evidence>
<dbReference type="InterPro" id="IPR012683">
    <property type="entry name" value="CHP02302_TM"/>
</dbReference>
<keyword evidence="1" id="KW-0175">Coiled coil</keyword>
<feature type="coiled-coil region" evidence="1">
    <location>
        <begin position="482"/>
        <end position="509"/>
    </location>
</feature>
<feature type="compositionally biased region" description="Basic and acidic residues" evidence="2">
    <location>
        <begin position="714"/>
        <end position="725"/>
    </location>
</feature>
<dbReference type="Pfam" id="PF13779">
    <property type="entry name" value="DUF4175"/>
    <property type="match status" value="1"/>
</dbReference>
<feature type="region of interest" description="Disordered" evidence="2">
    <location>
        <begin position="622"/>
        <end position="779"/>
    </location>
</feature>
<evidence type="ECO:0000256" key="3">
    <source>
        <dbReference type="SAM" id="Phobius"/>
    </source>
</evidence>